<dbReference type="AlphaFoldDB" id="A0AAD7NUL2"/>
<feature type="region of interest" description="Disordered" evidence="1">
    <location>
        <begin position="104"/>
        <end position="143"/>
    </location>
</feature>
<dbReference type="EMBL" id="JARKIB010000010">
    <property type="protein sequence ID" value="KAJ7775341.1"/>
    <property type="molecule type" value="Genomic_DNA"/>
</dbReference>
<comment type="caution">
    <text evidence="2">The sequence shown here is derived from an EMBL/GenBank/DDBJ whole genome shotgun (WGS) entry which is preliminary data.</text>
</comment>
<protein>
    <submittedName>
        <fullName evidence="2">Uncharacterized protein</fullName>
    </submittedName>
</protein>
<evidence type="ECO:0000313" key="2">
    <source>
        <dbReference type="EMBL" id="KAJ7775341.1"/>
    </source>
</evidence>
<dbReference type="Proteomes" id="UP001215598">
    <property type="component" value="Unassembled WGS sequence"/>
</dbReference>
<gene>
    <name evidence="2" type="ORF">B0H16DRAFT_1712923</name>
</gene>
<accession>A0AAD7NUL2</accession>
<keyword evidence="3" id="KW-1185">Reference proteome</keyword>
<evidence type="ECO:0000313" key="3">
    <source>
        <dbReference type="Proteomes" id="UP001215598"/>
    </source>
</evidence>
<evidence type="ECO:0000256" key="1">
    <source>
        <dbReference type="SAM" id="MobiDB-lite"/>
    </source>
</evidence>
<name>A0AAD7NUL2_9AGAR</name>
<reference evidence="2" key="1">
    <citation type="submission" date="2023-03" db="EMBL/GenBank/DDBJ databases">
        <title>Massive genome expansion in bonnet fungi (Mycena s.s.) driven by repeated elements and novel gene families across ecological guilds.</title>
        <authorList>
            <consortium name="Lawrence Berkeley National Laboratory"/>
            <person name="Harder C.B."/>
            <person name="Miyauchi S."/>
            <person name="Viragh M."/>
            <person name="Kuo A."/>
            <person name="Thoen E."/>
            <person name="Andreopoulos B."/>
            <person name="Lu D."/>
            <person name="Skrede I."/>
            <person name="Drula E."/>
            <person name="Henrissat B."/>
            <person name="Morin E."/>
            <person name="Kohler A."/>
            <person name="Barry K."/>
            <person name="LaButti K."/>
            <person name="Morin E."/>
            <person name="Salamov A."/>
            <person name="Lipzen A."/>
            <person name="Mereny Z."/>
            <person name="Hegedus B."/>
            <person name="Baldrian P."/>
            <person name="Stursova M."/>
            <person name="Weitz H."/>
            <person name="Taylor A."/>
            <person name="Grigoriev I.V."/>
            <person name="Nagy L.G."/>
            <person name="Martin F."/>
            <person name="Kauserud H."/>
        </authorList>
    </citation>
    <scope>NUCLEOTIDE SEQUENCE</scope>
    <source>
        <strain evidence="2">CBHHK182m</strain>
    </source>
</reference>
<proteinExistence type="predicted"/>
<feature type="compositionally biased region" description="Basic residues" evidence="1">
    <location>
        <begin position="129"/>
        <end position="138"/>
    </location>
</feature>
<sequence length="260" mass="28839">MDLAKILSPIPPALTFKNPCGRAGCDHVLEYAGTNPFQKLANLVAAHTPHCTGHKNSGTVSCETEWQPSEKVLQAVLTDDMYYNFGGFATEVTQDRAFNEAPQPIQWPSYDESDTDDAMSVDSVSSPGGRKRRARTSKPRSAGGLDFTAFTLEAPHKKKGARTEAQRRALLKGDVWTKKVRPHSVDCRGCKQTIKLDGRSRYYPGLWEKHRERCNGVKIGLVEANHPLKAIELPPAVEEATPMNSVDMAPRKSYYRAQKV</sequence>
<organism evidence="2 3">
    <name type="scientific">Mycena metata</name>
    <dbReference type="NCBI Taxonomy" id="1033252"/>
    <lineage>
        <taxon>Eukaryota</taxon>
        <taxon>Fungi</taxon>
        <taxon>Dikarya</taxon>
        <taxon>Basidiomycota</taxon>
        <taxon>Agaricomycotina</taxon>
        <taxon>Agaricomycetes</taxon>
        <taxon>Agaricomycetidae</taxon>
        <taxon>Agaricales</taxon>
        <taxon>Marasmiineae</taxon>
        <taxon>Mycenaceae</taxon>
        <taxon>Mycena</taxon>
    </lineage>
</organism>